<dbReference type="EMBL" id="JACHVQ010000001">
    <property type="protein sequence ID" value="MBB2891953.1"/>
    <property type="molecule type" value="Genomic_DNA"/>
</dbReference>
<gene>
    <name evidence="1" type="ORF">FHU39_001937</name>
</gene>
<dbReference type="Pfam" id="PF04663">
    <property type="entry name" value="Phenol_monoox"/>
    <property type="match status" value="1"/>
</dbReference>
<evidence type="ECO:0000313" key="1">
    <source>
        <dbReference type="EMBL" id="MBB2891953.1"/>
    </source>
</evidence>
<sequence length="117" mass="12925">MGVRSINGEYSFPSRSRAELYGDDQLLHVLWRGNPFVCSAGTFRVPKTISFEEFVTTVLEPWAGADPDFIPGSEQSYQLDLVDFEPDPSLPLQDQGIGHKSLLSFEVSSYAVGDHSA</sequence>
<organism evidence="1 2">
    <name type="scientific">Flexivirga oryzae</name>
    <dbReference type="NCBI Taxonomy" id="1794944"/>
    <lineage>
        <taxon>Bacteria</taxon>
        <taxon>Bacillati</taxon>
        <taxon>Actinomycetota</taxon>
        <taxon>Actinomycetes</taxon>
        <taxon>Micrococcales</taxon>
        <taxon>Dermacoccaceae</taxon>
        <taxon>Flexivirga</taxon>
    </lineage>
</organism>
<reference evidence="1 2" key="1">
    <citation type="submission" date="2020-08" db="EMBL/GenBank/DDBJ databases">
        <title>Sequencing the genomes of 1000 actinobacteria strains.</title>
        <authorList>
            <person name="Klenk H.-P."/>
        </authorList>
    </citation>
    <scope>NUCLEOTIDE SEQUENCE [LARGE SCALE GENOMIC DNA]</scope>
    <source>
        <strain evidence="1 2">DSM 105369</strain>
    </source>
</reference>
<dbReference type="InterPro" id="IPR043010">
    <property type="entry name" value="Phenol_hydroxylase_sf"/>
</dbReference>
<keyword evidence="2" id="KW-1185">Reference proteome</keyword>
<protein>
    <submittedName>
        <fullName evidence="1">Phenol hydroxylase P4 protein</fullName>
    </submittedName>
</protein>
<proteinExistence type="predicted"/>
<dbReference type="RefSeq" id="WP_183320149.1">
    <property type="nucleotide sequence ID" value="NZ_JACHVQ010000001.1"/>
</dbReference>
<comment type="caution">
    <text evidence="1">The sequence shown here is derived from an EMBL/GenBank/DDBJ whole genome shotgun (WGS) entry which is preliminary data.</text>
</comment>
<dbReference type="Proteomes" id="UP000559182">
    <property type="component" value="Unassembled WGS sequence"/>
</dbReference>
<accession>A0A839N758</accession>
<dbReference type="InterPro" id="IPR006756">
    <property type="entry name" value="Phenol_hydroxylase"/>
</dbReference>
<dbReference type="Gene3D" id="3.10.20.560">
    <property type="entry name" value="Phenol hydroxylase"/>
    <property type="match status" value="1"/>
</dbReference>
<name>A0A839N758_9MICO</name>
<dbReference type="GO" id="GO:0018662">
    <property type="term" value="F:phenol 2-monooxygenase activity"/>
    <property type="evidence" value="ECO:0007669"/>
    <property type="project" value="InterPro"/>
</dbReference>
<dbReference type="AlphaFoldDB" id="A0A839N758"/>
<evidence type="ECO:0000313" key="2">
    <source>
        <dbReference type="Proteomes" id="UP000559182"/>
    </source>
</evidence>